<keyword evidence="2" id="KW-0479">Metal-binding</keyword>
<reference evidence="5 6" key="1">
    <citation type="submission" date="2024-02" db="EMBL/GenBank/DDBJ databases">
        <title>Bacteria isolated from the canopy kelp, Nereocystis luetkeana.</title>
        <authorList>
            <person name="Pfister C.A."/>
            <person name="Younker I.T."/>
            <person name="Light S.H."/>
        </authorList>
    </citation>
    <scope>NUCLEOTIDE SEQUENCE [LARGE SCALE GENOMIC DNA]</scope>
    <source>
        <strain evidence="5 6">TI.4.07</strain>
    </source>
</reference>
<dbReference type="PANTHER" id="PTHR32308">
    <property type="entry name" value="LYASE BETA SUBUNIT, PUTATIVE (AFU_ORTHOLOGUE AFUA_4G13030)-RELATED"/>
    <property type="match status" value="1"/>
</dbReference>
<dbReference type="InterPro" id="IPR040442">
    <property type="entry name" value="Pyrv_kinase-like_dom_sf"/>
</dbReference>
<proteinExistence type="predicted"/>
<dbReference type="InterPro" id="IPR015813">
    <property type="entry name" value="Pyrv/PenolPyrv_kinase-like_dom"/>
</dbReference>
<dbReference type="GO" id="GO:0016829">
    <property type="term" value="F:lyase activity"/>
    <property type="evidence" value="ECO:0007669"/>
    <property type="project" value="UniProtKB-KW"/>
</dbReference>
<accession>A0ABU9G3J3</accession>
<organism evidence="5 6">
    <name type="scientific">Marinomonas arenicola</name>
    <dbReference type="NCBI Taxonomy" id="569601"/>
    <lineage>
        <taxon>Bacteria</taxon>
        <taxon>Pseudomonadati</taxon>
        <taxon>Pseudomonadota</taxon>
        <taxon>Gammaproteobacteria</taxon>
        <taxon>Oceanospirillales</taxon>
        <taxon>Oceanospirillaceae</taxon>
        <taxon>Marinomonas</taxon>
    </lineage>
</organism>
<dbReference type="Pfam" id="PF03328">
    <property type="entry name" value="HpcH_HpaI"/>
    <property type="match status" value="1"/>
</dbReference>
<evidence type="ECO:0000259" key="4">
    <source>
        <dbReference type="Pfam" id="PF03328"/>
    </source>
</evidence>
<sequence length="232" mass="25326">MTNSRSKTINSWLFMAADDLDAIAEAAKAGPTVIVLDLEEFTAKEHKKLACEQFQQAEAICRQHKVACAIRIDTLSNGGAEQLFLLGKAKPYALFLPQVEAPEHLLLLSEEMAQCGLASTPIVPTIESHTGITNLEAIMASPVNILAALLGTGDLSKSLGLSEEPAKMEILRPQREFFLATCIEHSIVAIDGPWPDLSESKNNKSDYETDLAFSYQSGFHSKCIIDIKQIPK</sequence>
<evidence type="ECO:0000256" key="1">
    <source>
        <dbReference type="ARBA" id="ARBA00001946"/>
    </source>
</evidence>
<dbReference type="EMBL" id="JBAKAR010000004">
    <property type="protein sequence ID" value="MEL0613073.1"/>
    <property type="molecule type" value="Genomic_DNA"/>
</dbReference>
<gene>
    <name evidence="5" type="ORF">V6242_07935</name>
</gene>
<comment type="caution">
    <text evidence="5">The sequence shown here is derived from an EMBL/GenBank/DDBJ whole genome shotgun (WGS) entry which is preliminary data.</text>
</comment>
<evidence type="ECO:0000256" key="2">
    <source>
        <dbReference type="ARBA" id="ARBA00022723"/>
    </source>
</evidence>
<dbReference type="InterPro" id="IPR005000">
    <property type="entry name" value="Aldolase/citrate-lyase_domain"/>
</dbReference>
<evidence type="ECO:0000313" key="6">
    <source>
        <dbReference type="Proteomes" id="UP001379949"/>
    </source>
</evidence>
<dbReference type="PANTHER" id="PTHR32308:SF10">
    <property type="entry name" value="CITRATE LYASE SUBUNIT BETA"/>
    <property type="match status" value="1"/>
</dbReference>
<dbReference type="RefSeq" id="WP_341566896.1">
    <property type="nucleotide sequence ID" value="NZ_JBAKAR010000004.1"/>
</dbReference>
<comment type="cofactor">
    <cofactor evidence="1">
        <name>Mg(2+)</name>
        <dbReference type="ChEBI" id="CHEBI:18420"/>
    </cofactor>
</comment>
<dbReference type="Gene3D" id="3.20.20.60">
    <property type="entry name" value="Phosphoenolpyruvate-binding domains"/>
    <property type="match status" value="1"/>
</dbReference>
<name>A0ABU9G3J3_9GAMM</name>
<keyword evidence="5" id="KW-0456">Lyase</keyword>
<evidence type="ECO:0000256" key="3">
    <source>
        <dbReference type="ARBA" id="ARBA00022842"/>
    </source>
</evidence>
<keyword evidence="6" id="KW-1185">Reference proteome</keyword>
<dbReference type="Proteomes" id="UP001379949">
    <property type="component" value="Unassembled WGS sequence"/>
</dbReference>
<dbReference type="SUPFAM" id="SSF51621">
    <property type="entry name" value="Phosphoenolpyruvate/pyruvate domain"/>
    <property type="match status" value="1"/>
</dbReference>
<feature type="domain" description="HpcH/HpaI aldolase/citrate lyase" evidence="4">
    <location>
        <begin position="11"/>
        <end position="225"/>
    </location>
</feature>
<keyword evidence="3" id="KW-0460">Magnesium</keyword>
<protein>
    <submittedName>
        <fullName evidence="5">Aldolase/citrate lyase family protein</fullName>
    </submittedName>
</protein>
<evidence type="ECO:0000313" key="5">
    <source>
        <dbReference type="EMBL" id="MEL0613073.1"/>
    </source>
</evidence>